<dbReference type="RefSeq" id="WP_200484010.1">
    <property type="nucleotide sequence ID" value="NZ_JAEPIV010000001.1"/>
</dbReference>
<gene>
    <name evidence="2" type="ORF">JJL56_02085</name>
</gene>
<evidence type="ECO:0000313" key="3">
    <source>
        <dbReference type="Proteomes" id="UP000654452"/>
    </source>
</evidence>
<evidence type="ECO:0008006" key="4">
    <source>
        <dbReference type="Google" id="ProtNLM"/>
    </source>
</evidence>
<evidence type="ECO:0000256" key="1">
    <source>
        <dbReference type="SAM" id="Phobius"/>
    </source>
</evidence>
<accession>A0ABS1HSJ8</accession>
<keyword evidence="3" id="KW-1185">Reference proteome</keyword>
<keyword evidence="1" id="KW-1133">Transmembrane helix</keyword>
<keyword evidence="1" id="KW-0812">Transmembrane</keyword>
<feature type="transmembrane region" description="Helical" evidence="1">
    <location>
        <begin position="32"/>
        <end position="55"/>
    </location>
</feature>
<dbReference type="Proteomes" id="UP000654452">
    <property type="component" value="Unassembled WGS sequence"/>
</dbReference>
<name>A0ABS1HSJ8_9PROT</name>
<evidence type="ECO:0000313" key="2">
    <source>
        <dbReference type="EMBL" id="MBK4717649.1"/>
    </source>
</evidence>
<sequence>MTQGNDQHQQAHVDQDAVRRARSWKYLVRDAGLLLTAVGAVALAAGPATATLVLLPAALVAEEVHGALAGCRERKLRRELQGQHGLSSPPTLKEQLSGLLGKVGRTIAGRARADLDAGAWGSKAMTVAYEVDPDGVRPVSSEYATKMREEGQDFSQVSVGRHGATVLHYAGGVLTSRSIAPAVMRFNEQNELVGAVWFDNGRPRRSVGLSGELRVGFNPDVLAARIAETSSRRGPDFPLTTEQREVNIDTVAWESAQLAMSLGRVSGPNAAPARRCAALLADIASHARGLHATGTDKLRFDVGYPSLSERDLTSLRDQVRGAHRVSTDFRRYEEGRALR</sequence>
<dbReference type="EMBL" id="JAEPIV010000001">
    <property type="protein sequence ID" value="MBK4717649.1"/>
    <property type="molecule type" value="Genomic_DNA"/>
</dbReference>
<comment type="caution">
    <text evidence="2">The sequence shown here is derived from an EMBL/GenBank/DDBJ whole genome shotgun (WGS) entry which is preliminary data.</text>
</comment>
<reference evidence="2 3" key="1">
    <citation type="submission" date="2021-01" db="EMBL/GenBank/DDBJ databases">
        <title>Azospirillum sp. YIM DDC1 draft genome.</title>
        <authorList>
            <person name="Wang Y.-X."/>
        </authorList>
    </citation>
    <scope>NUCLEOTIDE SEQUENCE [LARGE SCALE GENOMIC DNA]</scope>
    <source>
        <strain evidence="2 3">YIM DDC1</strain>
    </source>
</reference>
<organism evidence="2 3">
    <name type="scientific">Azospirillum aestuarii</name>
    <dbReference type="NCBI Taxonomy" id="2802052"/>
    <lineage>
        <taxon>Bacteria</taxon>
        <taxon>Pseudomonadati</taxon>
        <taxon>Pseudomonadota</taxon>
        <taxon>Alphaproteobacteria</taxon>
        <taxon>Rhodospirillales</taxon>
        <taxon>Azospirillaceae</taxon>
        <taxon>Azospirillum</taxon>
    </lineage>
</organism>
<keyword evidence="1" id="KW-0472">Membrane</keyword>
<proteinExistence type="predicted"/>
<protein>
    <recommendedName>
        <fullName evidence="4">DUF3137 domain-containing protein</fullName>
    </recommendedName>
</protein>